<evidence type="ECO:0000313" key="2">
    <source>
        <dbReference type="Proteomes" id="UP001607302"/>
    </source>
</evidence>
<dbReference type="AlphaFoldDB" id="A0ABD2A8R3"/>
<proteinExistence type="predicted"/>
<comment type="caution">
    <text evidence="1">The sequence shown here is derived from an EMBL/GenBank/DDBJ whole genome shotgun (WGS) entry which is preliminary data.</text>
</comment>
<evidence type="ECO:0000313" key="1">
    <source>
        <dbReference type="EMBL" id="KAL2717018.1"/>
    </source>
</evidence>
<keyword evidence="2" id="KW-1185">Reference proteome</keyword>
<sequence length="67" mass="7837">MRSLSELDIYASSQENANIYLIASEESVLEHERSNIDDLRIPIILDWIKVELELARNILKVRVKRTI</sequence>
<dbReference type="EMBL" id="JAUDFV010000153">
    <property type="protein sequence ID" value="KAL2717018.1"/>
    <property type="molecule type" value="Genomic_DNA"/>
</dbReference>
<dbReference type="Proteomes" id="UP001607302">
    <property type="component" value="Unassembled WGS sequence"/>
</dbReference>
<name>A0ABD2A8R3_VESSQ</name>
<reference evidence="1 2" key="1">
    <citation type="journal article" date="2024" name="Ann. Entomol. Soc. Am.">
        <title>Genomic analyses of the southern and eastern yellowjacket wasps (Hymenoptera: Vespidae) reveal evolutionary signatures of social life.</title>
        <authorList>
            <person name="Catto M.A."/>
            <person name="Caine P.B."/>
            <person name="Orr S.E."/>
            <person name="Hunt B.G."/>
            <person name="Goodisman M.A.D."/>
        </authorList>
    </citation>
    <scope>NUCLEOTIDE SEQUENCE [LARGE SCALE GENOMIC DNA]</scope>
    <source>
        <strain evidence="1">233</strain>
        <tissue evidence="1">Head and thorax</tissue>
    </source>
</reference>
<organism evidence="1 2">
    <name type="scientific">Vespula squamosa</name>
    <name type="common">Southern yellow jacket</name>
    <name type="synonym">Wasp</name>
    <dbReference type="NCBI Taxonomy" id="30214"/>
    <lineage>
        <taxon>Eukaryota</taxon>
        <taxon>Metazoa</taxon>
        <taxon>Ecdysozoa</taxon>
        <taxon>Arthropoda</taxon>
        <taxon>Hexapoda</taxon>
        <taxon>Insecta</taxon>
        <taxon>Pterygota</taxon>
        <taxon>Neoptera</taxon>
        <taxon>Endopterygota</taxon>
        <taxon>Hymenoptera</taxon>
        <taxon>Apocrita</taxon>
        <taxon>Aculeata</taxon>
        <taxon>Vespoidea</taxon>
        <taxon>Vespidae</taxon>
        <taxon>Vespinae</taxon>
        <taxon>Vespula</taxon>
    </lineage>
</organism>
<protein>
    <submittedName>
        <fullName evidence="1">Uncharacterized protein</fullName>
    </submittedName>
</protein>
<accession>A0ABD2A8R3</accession>
<gene>
    <name evidence="1" type="ORF">V1478_012718</name>
</gene>